<evidence type="ECO:0000256" key="1">
    <source>
        <dbReference type="ARBA" id="ARBA00004651"/>
    </source>
</evidence>
<evidence type="ECO:0000256" key="6">
    <source>
        <dbReference type="SAM" id="MobiDB-lite"/>
    </source>
</evidence>
<evidence type="ECO:0000256" key="3">
    <source>
        <dbReference type="ARBA" id="ARBA00022692"/>
    </source>
</evidence>
<keyword evidence="4 7" id="KW-1133">Transmembrane helix</keyword>
<protein>
    <submittedName>
        <fullName evidence="8">Lysine transporter LysE</fullName>
    </submittedName>
</protein>
<feature type="transmembrane region" description="Helical" evidence="7">
    <location>
        <begin position="124"/>
        <end position="143"/>
    </location>
</feature>
<comment type="subcellular location">
    <subcellularLocation>
        <location evidence="1">Cell membrane</location>
        <topology evidence="1">Multi-pass membrane protein</topology>
    </subcellularLocation>
</comment>
<name>A0A5M3WMP7_9ACTN</name>
<feature type="transmembrane region" description="Helical" evidence="7">
    <location>
        <begin position="55"/>
        <end position="79"/>
    </location>
</feature>
<dbReference type="InterPro" id="IPR001123">
    <property type="entry name" value="LeuE-type"/>
</dbReference>
<evidence type="ECO:0000313" key="9">
    <source>
        <dbReference type="Proteomes" id="UP000331127"/>
    </source>
</evidence>
<evidence type="ECO:0000313" key="8">
    <source>
        <dbReference type="EMBL" id="GES10557.1"/>
    </source>
</evidence>
<dbReference type="PANTHER" id="PTHR30086:SF20">
    <property type="entry name" value="ARGININE EXPORTER PROTEIN ARGO-RELATED"/>
    <property type="match status" value="1"/>
</dbReference>
<keyword evidence="3 7" id="KW-0812">Transmembrane</keyword>
<dbReference type="Proteomes" id="UP000331127">
    <property type="component" value="Unassembled WGS sequence"/>
</dbReference>
<evidence type="ECO:0000256" key="5">
    <source>
        <dbReference type="ARBA" id="ARBA00023136"/>
    </source>
</evidence>
<evidence type="ECO:0000256" key="2">
    <source>
        <dbReference type="ARBA" id="ARBA00022475"/>
    </source>
</evidence>
<keyword evidence="5 7" id="KW-0472">Membrane</keyword>
<sequence length="277" mass="28647">MSADAGSFRSGGGRGELLLATCHQNDGGSSPDEGFGVPGLIHLPSHGRDGDDDRVLFLAFLGSCVLLAMIPGVSTAVIVRQTLREGRASGLAATLGNETGIFLWAMAAVFGLSALVLASEAAYGILKIVGAGVLVVMGVQSIWHARRDSPPAGPGKPGHPGSDSGDGIVGGFAGSTRTGWRRAYGLGLATCGANPKAAVFAMSFLPQFVPPGAHVPVTLTLLAAVWVLVDLVWYVSLIWLVSRARTVFSRSLARRRLEQISGAVLIGLGVRLAVEAR</sequence>
<evidence type="ECO:0000256" key="4">
    <source>
        <dbReference type="ARBA" id="ARBA00022989"/>
    </source>
</evidence>
<organism evidence="8 9">
    <name type="scientific">Acrocarpospora macrocephala</name>
    <dbReference type="NCBI Taxonomy" id="150177"/>
    <lineage>
        <taxon>Bacteria</taxon>
        <taxon>Bacillati</taxon>
        <taxon>Actinomycetota</taxon>
        <taxon>Actinomycetes</taxon>
        <taxon>Streptosporangiales</taxon>
        <taxon>Streptosporangiaceae</taxon>
        <taxon>Acrocarpospora</taxon>
    </lineage>
</organism>
<feature type="region of interest" description="Disordered" evidence="6">
    <location>
        <begin position="148"/>
        <end position="167"/>
    </location>
</feature>
<comment type="caution">
    <text evidence="8">The sequence shown here is derived from an EMBL/GenBank/DDBJ whole genome shotgun (WGS) entry which is preliminary data.</text>
</comment>
<accession>A0A5M3WMP7</accession>
<dbReference type="GO" id="GO:0005886">
    <property type="term" value="C:plasma membrane"/>
    <property type="evidence" value="ECO:0007669"/>
    <property type="project" value="UniProtKB-SubCell"/>
</dbReference>
<keyword evidence="9" id="KW-1185">Reference proteome</keyword>
<keyword evidence="2" id="KW-1003">Cell membrane</keyword>
<dbReference type="Pfam" id="PF01810">
    <property type="entry name" value="LysE"/>
    <property type="match status" value="1"/>
</dbReference>
<dbReference type="AlphaFoldDB" id="A0A5M3WMP7"/>
<feature type="transmembrane region" description="Helical" evidence="7">
    <location>
        <begin position="183"/>
        <end position="205"/>
    </location>
</feature>
<feature type="transmembrane region" description="Helical" evidence="7">
    <location>
        <begin position="100"/>
        <end position="118"/>
    </location>
</feature>
<gene>
    <name evidence="8" type="ORF">Amac_041540</name>
</gene>
<proteinExistence type="predicted"/>
<dbReference type="RefSeq" id="WP_246268512.1">
    <property type="nucleotide sequence ID" value="NZ_BAAAHL010000010.1"/>
</dbReference>
<reference evidence="8 9" key="1">
    <citation type="submission" date="2019-10" db="EMBL/GenBank/DDBJ databases">
        <title>Whole genome shotgun sequence of Acrocarpospora macrocephala NBRC 16266.</title>
        <authorList>
            <person name="Ichikawa N."/>
            <person name="Kimura A."/>
            <person name="Kitahashi Y."/>
            <person name="Komaki H."/>
            <person name="Oguchi A."/>
        </authorList>
    </citation>
    <scope>NUCLEOTIDE SEQUENCE [LARGE SCALE GENOMIC DNA]</scope>
    <source>
        <strain evidence="8 9">NBRC 16266</strain>
    </source>
</reference>
<dbReference type="EMBL" id="BLAE01000022">
    <property type="protein sequence ID" value="GES10557.1"/>
    <property type="molecule type" value="Genomic_DNA"/>
</dbReference>
<feature type="transmembrane region" description="Helical" evidence="7">
    <location>
        <begin position="217"/>
        <end position="241"/>
    </location>
</feature>
<dbReference type="PANTHER" id="PTHR30086">
    <property type="entry name" value="ARGININE EXPORTER PROTEIN ARGO"/>
    <property type="match status" value="1"/>
</dbReference>
<dbReference type="GO" id="GO:0015171">
    <property type="term" value="F:amino acid transmembrane transporter activity"/>
    <property type="evidence" value="ECO:0007669"/>
    <property type="project" value="TreeGrafter"/>
</dbReference>
<evidence type="ECO:0000256" key="7">
    <source>
        <dbReference type="SAM" id="Phobius"/>
    </source>
</evidence>